<dbReference type="SUPFAM" id="SSF102114">
    <property type="entry name" value="Radical SAM enzymes"/>
    <property type="match status" value="1"/>
</dbReference>
<accession>A0ABV6C326</accession>
<dbReference type="SFLD" id="SFLDS00029">
    <property type="entry name" value="Radical_SAM"/>
    <property type="match status" value="1"/>
</dbReference>
<evidence type="ECO:0000256" key="4">
    <source>
        <dbReference type="ARBA" id="ARBA00023004"/>
    </source>
</evidence>
<evidence type="ECO:0000313" key="7">
    <source>
        <dbReference type="EMBL" id="MFC0082098.1"/>
    </source>
</evidence>
<comment type="cofactor">
    <cofactor evidence="1">
        <name>[4Fe-4S] cluster</name>
        <dbReference type="ChEBI" id="CHEBI:49883"/>
    </cofactor>
</comment>
<dbReference type="InterPro" id="IPR012337">
    <property type="entry name" value="RNaseH-like_sf"/>
</dbReference>
<dbReference type="Proteomes" id="UP001589788">
    <property type="component" value="Unassembled WGS sequence"/>
</dbReference>
<dbReference type="InterPro" id="IPR006638">
    <property type="entry name" value="Elp3/MiaA/NifB-like_rSAM"/>
</dbReference>
<name>A0ABV6C326_9ACTN</name>
<dbReference type="RefSeq" id="WP_377789533.1">
    <property type="nucleotide sequence ID" value="NZ_JBHLYQ010000070.1"/>
</dbReference>
<reference evidence="7 8" key="1">
    <citation type="submission" date="2024-09" db="EMBL/GenBank/DDBJ databases">
        <authorList>
            <person name="Sun Q."/>
            <person name="Mori K."/>
        </authorList>
    </citation>
    <scope>NUCLEOTIDE SEQUENCE [LARGE SCALE GENOMIC DNA]</scope>
    <source>
        <strain evidence="7 8">JCM 15389</strain>
    </source>
</reference>
<dbReference type="Gene3D" id="3.80.30.20">
    <property type="entry name" value="tm_1862 like domain"/>
    <property type="match status" value="1"/>
</dbReference>
<dbReference type="Pfam" id="PF03652">
    <property type="entry name" value="RuvX"/>
    <property type="match status" value="1"/>
</dbReference>
<dbReference type="CDD" id="cd01335">
    <property type="entry name" value="Radical_SAM"/>
    <property type="match status" value="1"/>
</dbReference>
<protein>
    <submittedName>
        <fullName evidence="7">Holliday junction resolvase RuvX</fullName>
    </submittedName>
</protein>
<dbReference type="InterPro" id="IPR037027">
    <property type="entry name" value="YqgF/RNaseH-like_dom_sf"/>
</dbReference>
<dbReference type="InterPro" id="IPR051198">
    <property type="entry name" value="BchE-like"/>
</dbReference>
<evidence type="ECO:0000313" key="8">
    <source>
        <dbReference type="Proteomes" id="UP001589788"/>
    </source>
</evidence>
<keyword evidence="5" id="KW-0411">Iron-sulfur</keyword>
<evidence type="ECO:0000256" key="2">
    <source>
        <dbReference type="ARBA" id="ARBA00022691"/>
    </source>
</evidence>
<evidence type="ECO:0000256" key="5">
    <source>
        <dbReference type="ARBA" id="ARBA00023014"/>
    </source>
</evidence>
<dbReference type="SUPFAM" id="SSF53098">
    <property type="entry name" value="Ribonuclease H-like"/>
    <property type="match status" value="1"/>
</dbReference>
<dbReference type="SMART" id="SM00729">
    <property type="entry name" value="Elp3"/>
    <property type="match status" value="1"/>
</dbReference>
<dbReference type="PANTHER" id="PTHR43409">
    <property type="entry name" value="ANAEROBIC MAGNESIUM-PROTOPORPHYRIN IX MONOMETHYL ESTER CYCLASE-RELATED"/>
    <property type="match status" value="1"/>
</dbReference>
<evidence type="ECO:0000256" key="1">
    <source>
        <dbReference type="ARBA" id="ARBA00001966"/>
    </source>
</evidence>
<dbReference type="PROSITE" id="PS51918">
    <property type="entry name" value="RADICAL_SAM"/>
    <property type="match status" value="1"/>
</dbReference>
<proteinExistence type="predicted"/>
<gene>
    <name evidence="7" type="primary">ruvX</name>
    <name evidence="7" type="ORF">ACFFRE_08040</name>
</gene>
<sequence>AALRAAGHEVAVADLAVAPLEDRLVEWAEGLCVTVPMHTGLRLARALAASVRRQRPDLPICFVGLYAVVPTEGVAGFAGEYLGDLQAWASRPTAGPPRVSLRTTVDPLPDRRDLAPLARYARLRVAGEERLAAAVEASRGCAHRCRHCPVPVVYQGRTRVVPPEQVVADAAQVVAAGATHLSFSDPDFLNRPAHAGRVVAALHEAFPGLTFDVTVKIEHVLRYEDRWPAFARAGCLFVTTALETVDDRVLARLAKGHDAADAEEAVGVLRRAGIEPRPSLLPFTPWTTPTSLHALFDAVARWDLVGNVDPVQFAVRLLLPPGSLLLEDPDVRAALDGYDDEALGWRWRHRDPRLDDLAERLAARHLTVTTQDERLTTVSASRALRAAGVGGRRQRARVDAAAATELLQGWLDARQGPRSVDEDQGEP</sequence>
<keyword evidence="4" id="KW-0408">Iron</keyword>
<dbReference type="Gene3D" id="3.30.420.140">
    <property type="entry name" value="YqgF/RNase H-like domain"/>
    <property type="match status" value="1"/>
</dbReference>
<feature type="non-terminal residue" evidence="7">
    <location>
        <position position="1"/>
    </location>
</feature>
<dbReference type="InterPro" id="IPR005227">
    <property type="entry name" value="YqgF"/>
</dbReference>
<dbReference type="InterPro" id="IPR058240">
    <property type="entry name" value="rSAM_sf"/>
</dbReference>
<keyword evidence="3" id="KW-0479">Metal-binding</keyword>
<feature type="domain" description="Radical SAM core" evidence="6">
    <location>
        <begin position="127"/>
        <end position="364"/>
    </location>
</feature>
<keyword evidence="2" id="KW-0949">S-adenosyl-L-methionine</keyword>
<dbReference type="PANTHER" id="PTHR43409:SF7">
    <property type="entry name" value="BLL1977 PROTEIN"/>
    <property type="match status" value="1"/>
</dbReference>
<organism evidence="7 8">
    <name type="scientific">Aciditerrimonas ferrireducens</name>
    <dbReference type="NCBI Taxonomy" id="667306"/>
    <lineage>
        <taxon>Bacteria</taxon>
        <taxon>Bacillati</taxon>
        <taxon>Actinomycetota</taxon>
        <taxon>Acidimicrobiia</taxon>
        <taxon>Acidimicrobiales</taxon>
        <taxon>Acidimicrobiaceae</taxon>
        <taxon>Aciditerrimonas</taxon>
    </lineage>
</organism>
<dbReference type="Pfam" id="PF04055">
    <property type="entry name" value="Radical_SAM"/>
    <property type="match status" value="1"/>
</dbReference>
<evidence type="ECO:0000259" key="6">
    <source>
        <dbReference type="PROSITE" id="PS51918"/>
    </source>
</evidence>
<evidence type="ECO:0000256" key="3">
    <source>
        <dbReference type="ARBA" id="ARBA00022723"/>
    </source>
</evidence>
<comment type="caution">
    <text evidence="7">The sequence shown here is derived from an EMBL/GenBank/DDBJ whole genome shotgun (WGS) entry which is preliminary data.</text>
</comment>
<dbReference type="SFLD" id="SFLDG01082">
    <property type="entry name" value="B12-binding_domain_containing"/>
    <property type="match status" value="1"/>
</dbReference>
<dbReference type="EMBL" id="JBHLYQ010000070">
    <property type="protein sequence ID" value="MFC0082098.1"/>
    <property type="molecule type" value="Genomic_DNA"/>
</dbReference>
<dbReference type="InterPro" id="IPR007197">
    <property type="entry name" value="rSAM"/>
</dbReference>
<keyword evidence="8" id="KW-1185">Reference proteome</keyword>
<dbReference type="InterPro" id="IPR023404">
    <property type="entry name" value="rSAM_horseshoe"/>
</dbReference>